<dbReference type="Proteomes" id="UP000541969">
    <property type="component" value="Unassembled WGS sequence"/>
</dbReference>
<dbReference type="NCBIfam" id="NF038114">
    <property type="entry name" value="rightmost"/>
    <property type="match status" value="1"/>
</dbReference>
<feature type="compositionally biased region" description="Polar residues" evidence="1">
    <location>
        <begin position="118"/>
        <end position="129"/>
    </location>
</feature>
<gene>
    <name evidence="3" type="ORF">GGQ55_002770</name>
</gene>
<reference evidence="3 4" key="1">
    <citation type="submission" date="2020-07" db="EMBL/GenBank/DDBJ databases">
        <title>Sequencing the genomes of 1000 actinobacteria strains.</title>
        <authorList>
            <person name="Klenk H.-P."/>
        </authorList>
    </citation>
    <scope>NUCLEOTIDE SEQUENCE [LARGE SCALE GENOMIC DNA]</scope>
    <source>
        <strain evidence="3 4">DSM 104001</strain>
    </source>
</reference>
<proteinExistence type="predicted"/>
<feature type="signal peptide" evidence="2">
    <location>
        <begin position="1"/>
        <end position="33"/>
    </location>
</feature>
<protein>
    <recommendedName>
        <fullName evidence="5">Ig-like domain (Group 3)</fullName>
    </recommendedName>
</protein>
<comment type="caution">
    <text evidence="3">The sequence shown here is derived from an EMBL/GenBank/DDBJ whole genome shotgun (WGS) entry which is preliminary data.</text>
</comment>
<dbReference type="RefSeq" id="WP_179717642.1">
    <property type="nucleotide sequence ID" value="NZ_JACBZT010000001.1"/>
</dbReference>
<keyword evidence="2" id="KW-0732">Signal</keyword>
<sequence>MISILNERRPRRAFALLAGVTALSLSLGGVALADNVGIDADTLTANADSAKALGTVAPGATLTTDASFVLTCSGKNHVDLGQTVTLTQGTPTLNGATVGTDVVGATTATIGPIPSSWPDDTSGSGQDNCGTPGPAPLNDNGNSSVTIKAPTTPGSYTAVVVWRYTVSPSGSGDSNAIGGSNVQATYTFTVSNPISPTTLSAVGGTGTYGGTGTLTATLTSGTTALAGKSVTFKVGTTNVGSAMTGTDGIATLSNVDLGGRTAGTYPGVVSAGFAGDSSYGSQTATGALVVTKADQTITFAALPDKTIGDAPVTPSATASSGLPVSFAVTGNCSLGNDGTVSLTGVGACTVTASQAGNGDVNPAQSVSRTFGITKADQTISFAALPDKTFGDGAFTVSASASSGLPVTFAVTGACSLGSDGTVTLTGAGDCTVTASQTGNDQFNAAPVVVRTFAIAKAAQTISFAALPDKTFGDGAFTVSASASSGLPVTFAVTGACSLGSDGTVTLTGAGQCAVTASQTGNGDYNPASDVTRTFTIAKADQTITFAALPDKTFGNAPFAPSASASSGLPVTFAVTGACSLGSDGTVTLTGAGQCAVTASQTGNGDYNPASDVTRTFTIAKADQTITFAALPDKTFGNAPFAPSASASSGLPVTFAAVGACSLGSDGTVTLTGAGQCAVTASQAGNGDYNPATDVTRTFTIAKADQDPVTLSASRPSGFFGDLISLTAAGGNVGGFTYAASGSCTVDASGIVKITSGTGTCSVTATRAGDGNYNPRTSAAVIITPTPWTTLGFYQPVDMGGVLNSAKGGSTVPVKFELFAGTRELTDTAQVSFSYAKINCDGTAPTDDVETLATGNTVLRYDTTAGQFVYNWKLPTGAGCYRLTMKAADGTSKSADFRLK</sequence>
<feature type="region of interest" description="Disordered" evidence="1">
    <location>
        <begin position="111"/>
        <end position="149"/>
    </location>
</feature>
<evidence type="ECO:0000256" key="2">
    <source>
        <dbReference type="SAM" id="SignalP"/>
    </source>
</evidence>
<evidence type="ECO:0008006" key="5">
    <source>
        <dbReference type="Google" id="ProtNLM"/>
    </source>
</evidence>
<dbReference type="InterPro" id="IPR013783">
    <property type="entry name" value="Ig-like_fold"/>
</dbReference>
<feature type="chain" id="PRO_5032722804" description="Ig-like domain (Group 3)" evidence="2">
    <location>
        <begin position="34"/>
        <end position="899"/>
    </location>
</feature>
<dbReference type="GO" id="GO:0005975">
    <property type="term" value="P:carbohydrate metabolic process"/>
    <property type="evidence" value="ECO:0007669"/>
    <property type="project" value="UniProtKB-ARBA"/>
</dbReference>
<evidence type="ECO:0000313" key="3">
    <source>
        <dbReference type="EMBL" id="NYJ06492.1"/>
    </source>
</evidence>
<dbReference type="AlphaFoldDB" id="A0A853CIV6"/>
<evidence type="ECO:0000313" key="4">
    <source>
        <dbReference type="Proteomes" id="UP000541969"/>
    </source>
</evidence>
<name>A0A853CIV6_9ACTN</name>
<organism evidence="3 4">
    <name type="scientific">Petropleomorpha daqingensis</name>
    <dbReference type="NCBI Taxonomy" id="2026353"/>
    <lineage>
        <taxon>Bacteria</taxon>
        <taxon>Bacillati</taxon>
        <taxon>Actinomycetota</taxon>
        <taxon>Actinomycetes</taxon>
        <taxon>Geodermatophilales</taxon>
        <taxon>Geodermatophilaceae</taxon>
        <taxon>Petropleomorpha</taxon>
    </lineage>
</organism>
<dbReference type="Gene3D" id="2.60.40.10">
    <property type="entry name" value="Immunoglobulins"/>
    <property type="match status" value="1"/>
</dbReference>
<dbReference type="EMBL" id="JACBZT010000001">
    <property type="protein sequence ID" value="NYJ06492.1"/>
    <property type="molecule type" value="Genomic_DNA"/>
</dbReference>
<accession>A0A853CIV6</accession>
<keyword evidence="4" id="KW-1185">Reference proteome</keyword>
<evidence type="ECO:0000256" key="1">
    <source>
        <dbReference type="SAM" id="MobiDB-lite"/>
    </source>
</evidence>